<keyword evidence="3" id="KW-0539">Nucleus</keyword>
<dbReference type="EMBL" id="RRYP01003563">
    <property type="protein sequence ID" value="TNV83685.1"/>
    <property type="molecule type" value="Genomic_DNA"/>
</dbReference>
<dbReference type="Proteomes" id="UP000785679">
    <property type="component" value="Unassembled WGS sequence"/>
</dbReference>
<proteinExistence type="inferred from homology"/>
<evidence type="ECO:0000259" key="6">
    <source>
        <dbReference type="PROSITE" id="PS51714"/>
    </source>
</evidence>
<evidence type="ECO:0000313" key="7">
    <source>
        <dbReference type="EMBL" id="TNV83685.1"/>
    </source>
</evidence>
<dbReference type="Pfam" id="PF22298">
    <property type="entry name" value="Tsr1_G-like"/>
    <property type="match status" value="1"/>
</dbReference>
<protein>
    <recommendedName>
        <fullName evidence="6">Bms1-type G domain-containing protein</fullName>
    </recommendedName>
</protein>
<dbReference type="SMART" id="SM00785">
    <property type="entry name" value="AARP2CN"/>
    <property type="match status" value="1"/>
</dbReference>
<dbReference type="GO" id="GO:0005730">
    <property type="term" value="C:nucleolus"/>
    <property type="evidence" value="ECO:0007669"/>
    <property type="project" value="UniProtKB-SubCell"/>
</dbReference>
<dbReference type="Pfam" id="PF04950">
    <property type="entry name" value="RIBIOP_C"/>
    <property type="match status" value="1"/>
</dbReference>
<evidence type="ECO:0000256" key="4">
    <source>
        <dbReference type="ARBA" id="ARBA00038288"/>
    </source>
</evidence>
<feature type="region of interest" description="Disordered" evidence="5">
    <location>
        <begin position="701"/>
        <end position="721"/>
    </location>
</feature>
<dbReference type="InterPro" id="IPR012948">
    <property type="entry name" value="AARP2CN"/>
</dbReference>
<dbReference type="PROSITE" id="PS51714">
    <property type="entry name" value="G_BMS1"/>
    <property type="match status" value="1"/>
</dbReference>
<organism evidence="7 8">
    <name type="scientific">Halteria grandinella</name>
    <dbReference type="NCBI Taxonomy" id="5974"/>
    <lineage>
        <taxon>Eukaryota</taxon>
        <taxon>Sar</taxon>
        <taxon>Alveolata</taxon>
        <taxon>Ciliophora</taxon>
        <taxon>Intramacronucleata</taxon>
        <taxon>Spirotrichea</taxon>
        <taxon>Stichotrichia</taxon>
        <taxon>Sporadotrichida</taxon>
        <taxon>Halteriidae</taxon>
        <taxon>Halteria</taxon>
    </lineage>
</organism>
<feature type="compositionally biased region" description="Basic and acidic residues" evidence="5">
    <location>
        <begin position="338"/>
        <end position="349"/>
    </location>
</feature>
<comment type="subcellular location">
    <subcellularLocation>
        <location evidence="1">Nucleus</location>
        <location evidence="1">Nucleolus</location>
    </subcellularLocation>
</comment>
<evidence type="ECO:0000256" key="3">
    <source>
        <dbReference type="ARBA" id="ARBA00023242"/>
    </source>
</evidence>
<feature type="region of interest" description="Disordered" evidence="5">
    <location>
        <begin position="338"/>
        <end position="388"/>
    </location>
</feature>
<feature type="compositionally biased region" description="Acidic residues" evidence="5">
    <location>
        <begin position="350"/>
        <end position="361"/>
    </location>
</feature>
<dbReference type="GO" id="GO:0034511">
    <property type="term" value="F:U3 snoRNA binding"/>
    <property type="evidence" value="ECO:0007669"/>
    <property type="project" value="TreeGrafter"/>
</dbReference>
<dbReference type="GO" id="GO:0005525">
    <property type="term" value="F:GTP binding"/>
    <property type="evidence" value="ECO:0007669"/>
    <property type="project" value="TreeGrafter"/>
</dbReference>
<feature type="domain" description="Bms1-type G" evidence="6">
    <location>
        <begin position="1"/>
        <end position="136"/>
    </location>
</feature>
<name>A0A8J8P0D4_HALGN</name>
<dbReference type="PANTHER" id="PTHR12858">
    <property type="entry name" value="RIBOSOME BIOGENESIS PROTEIN"/>
    <property type="match status" value="1"/>
</dbReference>
<evidence type="ECO:0000256" key="5">
    <source>
        <dbReference type="SAM" id="MobiDB-lite"/>
    </source>
</evidence>
<dbReference type="InterPro" id="IPR039761">
    <property type="entry name" value="Bms1/Tsr1"/>
</dbReference>
<dbReference type="SMART" id="SM01362">
    <property type="entry name" value="DUF663"/>
    <property type="match status" value="1"/>
</dbReference>
<dbReference type="GO" id="GO:0003924">
    <property type="term" value="F:GTPase activity"/>
    <property type="evidence" value="ECO:0007669"/>
    <property type="project" value="TreeGrafter"/>
</dbReference>
<evidence type="ECO:0000313" key="8">
    <source>
        <dbReference type="Proteomes" id="UP000785679"/>
    </source>
</evidence>
<accession>A0A8J8P0D4</accession>
<dbReference type="InterPro" id="IPR007034">
    <property type="entry name" value="BMS1_TSR1_C"/>
</dbReference>
<reference evidence="7" key="1">
    <citation type="submission" date="2019-06" db="EMBL/GenBank/DDBJ databases">
        <authorList>
            <person name="Zheng W."/>
        </authorList>
    </citation>
    <scope>NUCLEOTIDE SEQUENCE</scope>
    <source>
        <strain evidence="7">QDHG01</strain>
    </source>
</reference>
<dbReference type="OrthoDB" id="119302at2759"/>
<gene>
    <name evidence="7" type="ORF">FGO68_gene4152</name>
</gene>
<comment type="similarity">
    <text evidence="4">Belongs to the TRAFAC class translation factor GTPase superfamily. Bms1-like GTPase family. TSR1 subfamily.</text>
</comment>
<dbReference type="Pfam" id="PF08142">
    <property type="entry name" value="AARP2CN"/>
    <property type="match status" value="1"/>
</dbReference>
<dbReference type="AlphaFoldDB" id="A0A8J8P0D4"/>
<feature type="compositionally biased region" description="Acidic residues" evidence="5">
    <location>
        <begin position="707"/>
        <end position="721"/>
    </location>
</feature>
<evidence type="ECO:0000256" key="1">
    <source>
        <dbReference type="ARBA" id="ARBA00004604"/>
    </source>
</evidence>
<dbReference type="InterPro" id="IPR030387">
    <property type="entry name" value="G_Bms1/Tsr1_dom"/>
</dbReference>
<dbReference type="GO" id="GO:0000462">
    <property type="term" value="P:maturation of SSU-rRNA from tricistronic rRNA transcript (SSU-rRNA, 5.8S rRNA, LSU-rRNA)"/>
    <property type="evidence" value="ECO:0007669"/>
    <property type="project" value="TreeGrafter"/>
</dbReference>
<dbReference type="PANTHER" id="PTHR12858:SF1">
    <property type="entry name" value="PRE-RRNA-PROCESSING PROTEIN TSR1 HOMOLOG"/>
    <property type="match status" value="1"/>
</dbReference>
<evidence type="ECO:0000256" key="2">
    <source>
        <dbReference type="ARBA" id="ARBA00022517"/>
    </source>
</evidence>
<dbReference type="GO" id="GO:0000479">
    <property type="term" value="P:endonucleolytic cleavage of tricistronic rRNA transcript (SSU-rRNA, 5.8S rRNA, LSU-rRNA)"/>
    <property type="evidence" value="ECO:0007669"/>
    <property type="project" value="TreeGrafter"/>
</dbReference>
<sequence length="721" mass="82712">MGSKKQRLIFIEIDRNDELAVLEAGKIVDIMIVIMSCKETEIQGLKIDPDKNSHAIDEVGYKALGHLRSQGMPSLIGVLQHLETVSSKRQPQIKRLFLRYFTSEFTDKHKFMNFNLLQAQTDVNAVLRQVAVQYPEDITWRQNRSYMFGNLVHLDEEKREMHFEGYIKQNILNVKRLIHITGIHPQAFKIKRIEIAKDPCPVKVSQKEKEKILSTSKAQSIISSRVSSRRHSMDVSRASIAPLGDTAGRAIQNATQLEEGETLDPADCENKPSLFAAEQTWPTEEEMQAAKNRRKVSDDDEMQMIDASGSKPEIGGFKPIIPQGQSLEEMFDKIKIVGRENEEAKSEKSLEDEDDDSEEEFDLNKTFMEDPNKISQKHQKYTDLESRAREDMDFPDEVDTPLDVEARKRFLKYRGIKSIKNCNWDPYENLPTEYSKIWRFQQFSQAQKDSVQQAIDEGLPINGTYIRLVLEFEPSLNLADIRARTARGLILSTLFPHECKLSVMHFKIQRHFENADPIPSKHEVLIHCGFRVFTIRPLFSAEPSPGSGDKLRYMRFLRPDVSAIATAFMPIIFSPCKVLVFTRSEDSLKLLATGHALAPNPLTVILKRIILTGYPLKVHKKKAVVRYMFFNPKDVKYFKPVELTTKFGLRGHIKDSLGTHGLMKCQFNDFMKQNDTVCMPLYKRIYPAWFEHTWKSGPVPSAKPIAEADEEMQEEDAEPMA</sequence>
<keyword evidence="8" id="KW-1185">Reference proteome</keyword>
<comment type="caution">
    <text evidence="7">The sequence shown here is derived from an EMBL/GenBank/DDBJ whole genome shotgun (WGS) entry which is preliminary data.</text>
</comment>
<keyword evidence="2" id="KW-0690">Ribosome biogenesis</keyword>
<dbReference type="GO" id="GO:0030688">
    <property type="term" value="C:preribosome, small subunit precursor"/>
    <property type="evidence" value="ECO:0007669"/>
    <property type="project" value="TreeGrafter"/>
</dbReference>